<dbReference type="GO" id="GO:0003700">
    <property type="term" value="F:DNA-binding transcription factor activity"/>
    <property type="evidence" value="ECO:0007669"/>
    <property type="project" value="InterPro"/>
</dbReference>
<accession>A0A7W3IWS3</accession>
<evidence type="ECO:0000313" key="6">
    <source>
        <dbReference type="Proteomes" id="UP000580910"/>
    </source>
</evidence>
<dbReference type="Gene3D" id="1.10.10.10">
    <property type="entry name" value="Winged helix-like DNA-binding domain superfamily/Winged helix DNA-binding domain"/>
    <property type="match status" value="1"/>
</dbReference>
<keyword evidence="2 5" id="KW-0238">DNA-binding</keyword>
<reference evidence="5 6" key="1">
    <citation type="submission" date="2020-07" db="EMBL/GenBank/DDBJ databases">
        <title>Sequencing the genomes of 1000 actinobacteria strains.</title>
        <authorList>
            <person name="Klenk H.-P."/>
        </authorList>
    </citation>
    <scope>NUCLEOTIDE SEQUENCE [LARGE SCALE GENOMIC DNA]</scope>
    <source>
        <strain evidence="5 6">DSM 21349</strain>
    </source>
</reference>
<keyword evidence="6" id="KW-1185">Reference proteome</keyword>
<dbReference type="InterPro" id="IPR000524">
    <property type="entry name" value="Tscrpt_reg_HTH_GntR"/>
</dbReference>
<evidence type="ECO:0000256" key="3">
    <source>
        <dbReference type="ARBA" id="ARBA00023163"/>
    </source>
</evidence>
<dbReference type="SUPFAM" id="SSF46785">
    <property type="entry name" value="Winged helix' DNA-binding domain"/>
    <property type="match status" value="1"/>
</dbReference>
<keyword evidence="3" id="KW-0804">Transcription</keyword>
<name>A0A7W3IWS3_9ACTN</name>
<dbReference type="InterPro" id="IPR036390">
    <property type="entry name" value="WH_DNA-bd_sf"/>
</dbReference>
<gene>
    <name evidence="5" type="ORF">FB382_000381</name>
</gene>
<dbReference type="EMBL" id="JACGXA010000001">
    <property type="protein sequence ID" value="MBA8802090.1"/>
    <property type="molecule type" value="Genomic_DNA"/>
</dbReference>
<feature type="domain" description="HTH gntR-type" evidence="4">
    <location>
        <begin position="12"/>
        <end position="80"/>
    </location>
</feature>
<evidence type="ECO:0000256" key="1">
    <source>
        <dbReference type="ARBA" id="ARBA00023015"/>
    </source>
</evidence>
<sequence>MHVAPPDPASDRPPYEQLRVQIARRAASGELAPGTRLPTVRALAAELHLAANTVARAYRELESDGVVVTEGRRGTSIAPSRVASSGQAGTAAASYAHTARRLGLGLEEAQDLVARAWPSGR</sequence>
<dbReference type="PANTHER" id="PTHR38445:SF9">
    <property type="entry name" value="HTH-TYPE TRANSCRIPTIONAL REPRESSOR YTRA"/>
    <property type="match status" value="1"/>
</dbReference>
<proteinExistence type="predicted"/>
<dbReference type="AlphaFoldDB" id="A0A7W3IWS3"/>
<protein>
    <submittedName>
        <fullName evidence="5">DNA-binding transcriptional regulator YhcF (GntR family)</fullName>
    </submittedName>
</protein>
<organism evidence="5 6">
    <name type="scientific">Nocardioides ginsengisegetis</name>
    <dbReference type="NCBI Taxonomy" id="661491"/>
    <lineage>
        <taxon>Bacteria</taxon>
        <taxon>Bacillati</taxon>
        <taxon>Actinomycetota</taxon>
        <taxon>Actinomycetes</taxon>
        <taxon>Propionibacteriales</taxon>
        <taxon>Nocardioidaceae</taxon>
        <taxon>Nocardioides</taxon>
    </lineage>
</organism>
<dbReference type="Proteomes" id="UP000580910">
    <property type="component" value="Unassembled WGS sequence"/>
</dbReference>
<evidence type="ECO:0000256" key="2">
    <source>
        <dbReference type="ARBA" id="ARBA00023125"/>
    </source>
</evidence>
<evidence type="ECO:0000259" key="4">
    <source>
        <dbReference type="PROSITE" id="PS50949"/>
    </source>
</evidence>
<dbReference type="GO" id="GO:0003677">
    <property type="term" value="F:DNA binding"/>
    <property type="evidence" value="ECO:0007669"/>
    <property type="project" value="UniProtKB-KW"/>
</dbReference>
<dbReference type="SMART" id="SM00345">
    <property type="entry name" value="HTH_GNTR"/>
    <property type="match status" value="1"/>
</dbReference>
<dbReference type="Pfam" id="PF00392">
    <property type="entry name" value="GntR"/>
    <property type="match status" value="1"/>
</dbReference>
<dbReference type="RefSeq" id="WP_182536294.1">
    <property type="nucleotide sequence ID" value="NZ_JACGXA010000001.1"/>
</dbReference>
<dbReference type="PROSITE" id="PS50949">
    <property type="entry name" value="HTH_GNTR"/>
    <property type="match status" value="1"/>
</dbReference>
<dbReference type="InterPro" id="IPR036388">
    <property type="entry name" value="WH-like_DNA-bd_sf"/>
</dbReference>
<evidence type="ECO:0000313" key="5">
    <source>
        <dbReference type="EMBL" id="MBA8802090.1"/>
    </source>
</evidence>
<comment type="caution">
    <text evidence="5">The sequence shown here is derived from an EMBL/GenBank/DDBJ whole genome shotgun (WGS) entry which is preliminary data.</text>
</comment>
<dbReference type="PANTHER" id="PTHR38445">
    <property type="entry name" value="HTH-TYPE TRANSCRIPTIONAL REPRESSOR YTRA"/>
    <property type="match status" value="1"/>
</dbReference>
<keyword evidence="1" id="KW-0805">Transcription regulation</keyword>